<dbReference type="Proteomes" id="UP001567538">
    <property type="component" value="Unassembled WGS sequence"/>
</dbReference>
<accession>A0ABD1H1Y7</accession>
<dbReference type="AlphaFoldDB" id="A0ABD1H1Y7"/>
<proteinExistence type="predicted"/>
<sequence length="411" mass="47268">MAEKPPLLHELLKEDQEPFHLKTFIANKQSQLKTQQGRPIFHQTSSNLCKHACFLSFAASPDVRRSPFLDRTSPPNAAMFLHIPSRTATILVEAAMRIQKQNKPKPQNRTRFSLLGSFLKRLKDQSKNRKRAIEDINIPGEKRTECISNSLDLEASTSSRFSEFCLSDDCNSPFTFSFNQSPSSTGRRTPEFYSPSRYVKQEKGNSDNIQGDEVEEKEQCSPVSVLDPPFDEDDERESGRADQEDYDLKCSYTSVQRAKQQLMHRIRRFEKLAELDPVELEKKLQLEGSESDDEVHVEREGDEPFFPCRQHHGAKPLSAAMKRLVSDLIVEEKTQMVPSGGSEVVMGRICNRLDSWKEVEFDTMDMMIGLHFKKEFDGWSKHRQQVHEATVEIEVEIYLLLIQELTDELLI</sequence>
<protein>
    <recommendedName>
        <fullName evidence="4">DUF4378 domain-containing protein</fullName>
    </recommendedName>
</protein>
<feature type="compositionally biased region" description="Polar residues" evidence="1">
    <location>
        <begin position="177"/>
        <end position="187"/>
    </location>
</feature>
<reference evidence="2 3" key="1">
    <citation type="submission" date="2024-06" db="EMBL/GenBank/DDBJ databases">
        <title>A chromosome level genome sequence of Diviner's sage (Salvia divinorum).</title>
        <authorList>
            <person name="Ford S.A."/>
            <person name="Ro D.-K."/>
            <person name="Ness R.W."/>
            <person name="Phillips M.A."/>
        </authorList>
    </citation>
    <scope>NUCLEOTIDE SEQUENCE [LARGE SCALE GENOMIC DNA]</scope>
    <source>
        <strain evidence="2">SAF-2024a</strain>
        <tissue evidence="2">Leaf</tissue>
    </source>
</reference>
<evidence type="ECO:0000313" key="3">
    <source>
        <dbReference type="Proteomes" id="UP001567538"/>
    </source>
</evidence>
<feature type="region of interest" description="Disordered" evidence="1">
    <location>
        <begin position="177"/>
        <end position="245"/>
    </location>
</feature>
<dbReference type="PANTHER" id="PTHR33623:SF5">
    <property type="entry name" value="HISTONE-LYSINE N-METHYLTRANSFERASE SETD1B-LIKE PROTEIN"/>
    <property type="match status" value="1"/>
</dbReference>
<organism evidence="2 3">
    <name type="scientific">Salvia divinorum</name>
    <name type="common">Maria pastora</name>
    <name type="synonym">Diviner's sage</name>
    <dbReference type="NCBI Taxonomy" id="28513"/>
    <lineage>
        <taxon>Eukaryota</taxon>
        <taxon>Viridiplantae</taxon>
        <taxon>Streptophyta</taxon>
        <taxon>Embryophyta</taxon>
        <taxon>Tracheophyta</taxon>
        <taxon>Spermatophyta</taxon>
        <taxon>Magnoliopsida</taxon>
        <taxon>eudicotyledons</taxon>
        <taxon>Gunneridae</taxon>
        <taxon>Pentapetalae</taxon>
        <taxon>asterids</taxon>
        <taxon>lamiids</taxon>
        <taxon>Lamiales</taxon>
        <taxon>Lamiaceae</taxon>
        <taxon>Nepetoideae</taxon>
        <taxon>Mentheae</taxon>
        <taxon>Salviinae</taxon>
        <taxon>Salvia</taxon>
        <taxon>Salvia subgen. Calosphace</taxon>
    </lineage>
</organism>
<evidence type="ECO:0000313" key="2">
    <source>
        <dbReference type="EMBL" id="KAL1549323.1"/>
    </source>
</evidence>
<name>A0ABD1H1Y7_SALDI</name>
<gene>
    <name evidence="2" type="ORF">AAHA92_17443</name>
</gene>
<dbReference type="EMBL" id="JBEAFC010000007">
    <property type="protein sequence ID" value="KAL1549323.1"/>
    <property type="molecule type" value="Genomic_DNA"/>
</dbReference>
<evidence type="ECO:0008006" key="4">
    <source>
        <dbReference type="Google" id="ProtNLM"/>
    </source>
</evidence>
<dbReference type="PANTHER" id="PTHR33623">
    <property type="entry name" value="OS04G0572500 PROTEIN"/>
    <property type="match status" value="1"/>
</dbReference>
<comment type="caution">
    <text evidence="2">The sequence shown here is derived from an EMBL/GenBank/DDBJ whole genome shotgun (WGS) entry which is preliminary data.</text>
</comment>
<evidence type="ECO:0000256" key="1">
    <source>
        <dbReference type="SAM" id="MobiDB-lite"/>
    </source>
</evidence>
<keyword evidence="3" id="KW-1185">Reference proteome</keyword>